<dbReference type="InterPro" id="IPR042099">
    <property type="entry name" value="ANL_N_sf"/>
</dbReference>
<evidence type="ECO:0000259" key="1">
    <source>
        <dbReference type="Pfam" id="PF00501"/>
    </source>
</evidence>
<keyword evidence="4" id="KW-1185">Reference proteome</keyword>
<dbReference type="Gene3D" id="3.40.50.12780">
    <property type="entry name" value="N-terminal domain of ligase-like"/>
    <property type="match status" value="1"/>
</dbReference>
<dbReference type="Pfam" id="PF13193">
    <property type="entry name" value="AMP-binding_C"/>
    <property type="match status" value="1"/>
</dbReference>
<feature type="domain" description="AMP-binding enzyme C-terminal" evidence="2">
    <location>
        <begin position="454"/>
        <end position="523"/>
    </location>
</feature>
<organism evidence="3 4">
    <name type="scientific">Thermomonospora curvata (strain ATCC 19995 / DSM 43183 / JCM 3096 / KCTC 9072 / NBRC 15933 / NCIMB 10081 / Henssen B9)</name>
    <dbReference type="NCBI Taxonomy" id="471852"/>
    <lineage>
        <taxon>Bacteria</taxon>
        <taxon>Bacillati</taxon>
        <taxon>Actinomycetota</taxon>
        <taxon>Actinomycetes</taxon>
        <taxon>Streptosporangiales</taxon>
        <taxon>Thermomonosporaceae</taxon>
        <taxon>Thermomonospora</taxon>
    </lineage>
</organism>
<proteinExistence type="predicted"/>
<dbReference type="InterPro" id="IPR045851">
    <property type="entry name" value="AMP-bd_C_sf"/>
</dbReference>
<dbReference type="STRING" id="471852.Tcur_0691"/>
<dbReference type="eggNOG" id="COG0318">
    <property type="taxonomic scope" value="Bacteria"/>
</dbReference>
<reference evidence="3 4" key="1">
    <citation type="journal article" date="2011" name="Stand. Genomic Sci.">
        <title>Complete genome sequence of Thermomonospora curvata type strain (B9).</title>
        <authorList>
            <person name="Chertkov O."/>
            <person name="Sikorski J."/>
            <person name="Nolan M."/>
            <person name="Lapidus A."/>
            <person name="Lucas S."/>
            <person name="Del Rio T.G."/>
            <person name="Tice H."/>
            <person name="Cheng J.F."/>
            <person name="Goodwin L."/>
            <person name="Pitluck S."/>
            <person name="Liolios K."/>
            <person name="Ivanova N."/>
            <person name="Mavromatis K."/>
            <person name="Mikhailova N."/>
            <person name="Ovchinnikova G."/>
            <person name="Pati A."/>
            <person name="Chen A."/>
            <person name="Palaniappan K."/>
            <person name="Djao O.D."/>
            <person name="Land M."/>
            <person name="Hauser L."/>
            <person name="Chang Y.J."/>
            <person name="Jeffries C.D."/>
            <person name="Brettin T."/>
            <person name="Han C."/>
            <person name="Detter J.C."/>
            <person name="Rohde M."/>
            <person name="Goker M."/>
            <person name="Woyke T."/>
            <person name="Bristow J."/>
            <person name="Eisen J.A."/>
            <person name="Markowitz V."/>
            <person name="Hugenholtz P."/>
            <person name="Klenk H.P."/>
            <person name="Kyrpides N.C."/>
        </authorList>
    </citation>
    <scope>NUCLEOTIDE SEQUENCE [LARGE SCALE GENOMIC DNA]</scope>
    <source>
        <strain evidence="4">ATCC 19995 / DSM 43183 / JCM 3096 / KCTC 9072 / NBRC 15933 / NCIMB 10081 / Henssen B9</strain>
    </source>
</reference>
<name>D1A4P9_THECD</name>
<protein>
    <submittedName>
        <fullName evidence="3">AMP-dependent synthetase and ligase</fullName>
    </submittedName>
</protein>
<dbReference type="PANTHER" id="PTHR43767:SF1">
    <property type="entry name" value="NONRIBOSOMAL PEPTIDE SYNTHASE PES1 (EUROFUNG)-RELATED"/>
    <property type="match status" value="1"/>
</dbReference>
<dbReference type="InterPro" id="IPR050237">
    <property type="entry name" value="ATP-dep_AMP-bd_enzyme"/>
</dbReference>
<dbReference type="SUPFAM" id="SSF56801">
    <property type="entry name" value="Acetyl-CoA synthetase-like"/>
    <property type="match status" value="1"/>
</dbReference>
<dbReference type="RefSeq" id="WP_012851068.1">
    <property type="nucleotide sequence ID" value="NC_013510.1"/>
</dbReference>
<dbReference type="Gene3D" id="3.30.300.30">
    <property type="match status" value="1"/>
</dbReference>
<dbReference type="PROSITE" id="PS00455">
    <property type="entry name" value="AMP_BINDING"/>
    <property type="match status" value="1"/>
</dbReference>
<dbReference type="OrthoDB" id="3443462at2"/>
<keyword evidence="3" id="KW-0436">Ligase</keyword>
<feature type="domain" description="AMP-dependent synthetase/ligase" evidence="1">
    <location>
        <begin position="13"/>
        <end position="383"/>
    </location>
</feature>
<dbReference type="PANTHER" id="PTHR43767">
    <property type="entry name" value="LONG-CHAIN-FATTY-ACID--COA LIGASE"/>
    <property type="match status" value="1"/>
</dbReference>
<dbReference type="GO" id="GO:0016878">
    <property type="term" value="F:acid-thiol ligase activity"/>
    <property type="evidence" value="ECO:0007669"/>
    <property type="project" value="UniProtKB-ARBA"/>
</dbReference>
<dbReference type="Pfam" id="PF00501">
    <property type="entry name" value="AMP-binding"/>
    <property type="match status" value="1"/>
</dbReference>
<gene>
    <name evidence="3" type="ordered locus">Tcur_0691</name>
</gene>
<dbReference type="InterPro" id="IPR020845">
    <property type="entry name" value="AMP-binding_CS"/>
</dbReference>
<evidence type="ECO:0000313" key="4">
    <source>
        <dbReference type="Proteomes" id="UP000001918"/>
    </source>
</evidence>
<dbReference type="InterPro" id="IPR025110">
    <property type="entry name" value="AMP-bd_C"/>
</dbReference>
<dbReference type="Proteomes" id="UP000001918">
    <property type="component" value="Chromosome"/>
</dbReference>
<dbReference type="InterPro" id="IPR000873">
    <property type="entry name" value="AMP-dep_synth/lig_dom"/>
</dbReference>
<dbReference type="EMBL" id="CP001738">
    <property type="protein sequence ID" value="ACY96284.1"/>
    <property type="molecule type" value="Genomic_DNA"/>
</dbReference>
<evidence type="ECO:0000259" key="2">
    <source>
        <dbReference type="Pfam" id="PF13193"/>
    </source>
</evidence>
<accession>D1A4P9</accession>
<dbReference type="KEGG" id="tcu:Tcur_0691"/>
<dbReference type="HOGENOM" id="CLU_000022_59_0_11"/>
<dbReference type="NCBIfam" id="NF005863">
    <property type="entry name" value="PRK07798.1"/>
    <property type="match status" value="1"/>
</dbReference>
<evidence type="ECO:0000313" key="3">
    <source>
        <dbReference type="EMBL" id="ACY96284.1"/>
    </source>
</evidence>
<sequence length="553" mass="59656">MSPLDLASLHEAIAAAMPDRECLVWRDRRYTWQQVTDRTRRLARVLHDHGLGRRDVATEPWESPHDHLALYLYNGPEYLEGLLAAHKARVAPFNVNYRYVGDELAYLFGDAKPAAIIYHARFAETLGPVVERMGRTPLLLQVDDGSGAELLPGALDYEAALAAASPDPLPVQPDPSDLHILYTGGTTGMPKGVLWRIGDLMTGPLGVLRRDGRPFASIEEAVESARTRPPVRALVAPPLMHGGGTWTSLSTWCGGGVVVIPDRVDRLDPPSLLACAARERVTRMPLVGDAFARPLVEELERAEPGTYDLSALRTIINSAAAISPGVRERMLRQLPHTRIVDLLGSSESGFQVARQAAGSEPFLPSPGTAVVSDDRTRILTPGEDEVGWLAKGGAIPLAYLGDPDKTAQTFVTIDGRRLVVAGDRARLLADGRIEVYGREATTINSGGEKVYAEEVEVVLRGLPGVAEALVLGRPSERWGQEVVAVIRMDPAVTPEPTDAELRAGCAAHLAGYKIPKAFLRTTESLRLPNGKADYATARAIVAASAGRPVAAER</sequence>
<dbReference type="AlphaFoldDB" id="D1A4P9"/>